<evidence type="ECO:0000256" key="6">
    <source>
        <dbReference type="ARBA" id="ARBA00022777"/>
    </source>
</evidence>
<dbReference type="GO" id="GO:0046872">
    <property type="term" value="F:metal ion binding"/>
    <property type="evidence" value="ECO:0007669"/>
    <property type="project" value="UniProtKB-KW"/>
</dbReference>
<dbReference type="NCBIfam" id="NF032898">
    <property type="entry name" value="APH_3p_II"/>
    <property type="match status" value="1"/>
</dbReference>
<gene>
    <name evidence="14" type="primary">neo</name>
    <name evidence="14" type="ORF">LMG26690_00094</name>
</gene>
<dbReference type="InterPro" id="IPR002575">
    <property type="entry name" value="Aminoglycoside_PTrfase"/>
</dbReference>
<evidence type="ECO:0000259" key="13">
    <source>
        <dbReference type="Pfam" id="PF01636"/>
    </source>
</evidence>
<dbReference type="Gene3D" id="3.90.1200.10">
    <property type="match status" value="1"/>
</dbReference>
<reference evidence="14 15" key="1">
    <citation type="submission" date="2020-04" db="EMBL/GenBank/DDBJ databases">
        <authorList>
            <person name="De Canck E."/>
        </authorList>
    </citation>
    <scope>NUCLEOTIDE SEQUENCE [LARGE SCALE GENOMIC DNA]</scope>
    <source>
        <strain evidence="14 15">LMG 26690</strain>
    </source>
</reference>
<evidence type="ECO:0000256" key="4">
    <source>
        <dbReference type="ARBA" id="ARBA00022679"/>
    </source>
</evidence>
<comment type="similarity">
    <text evidence="1 10">Belongs to the aminoglycoside phosphotransferase family.</text>
</comment>
<feature type="domain" description="Aminoglycoside phosphotransferase" evidence="13">
    <location>
        <begin position="36"/>
        <end position="259"/>
    </location>
</feature>
<evidence type="ECO:0000256" key="8">
    <source>
        <dbReference type="ARBA" id="ARBA00023251"/>
    </source>
</evidence>
<dbReference type="NCBIfam" id="NF033068">
    <property type="entry name" value="APH_3p"/>
    <property type="match status" value="1"/>
</dbReference>
<evidence type="ECO:0000256" key="11">
    <source>
        <dbReference type="PIRSR" id="PIRSR000706-1"/>
    </source>
</evidence>
<dbReference type="GO" id="GO:0046677">
    <property type="term" value="P:response to antibiotic"/>
    <property type="evidence" value="ECO:0007669"/>
    <property type="project" value="UniProtKB-KW"/>
</dbReference>
<dbReference type="Pfam" id="PF01636">
    <property type="entry name" value="APH"/>
    <property type="match status" value="1"/>
</dbReference>
<keyword evidence="12" id="KW-0460">Magnesium</keyword>
<dbReference type="PANTHER" id="PTHR21310:SF41">
    <property type="entry name" value="3'-PHOSPHOTRANSFERASE, PUTATIVE-RELATED"/>
    <property type="match status" value="1"/>
</dbReference>
<keyword evidence="7 10" id="KW-0067">ATP-binding</keyword>
<keyword evidence="8 10" id="KW-0046">Antibiotic resistance</keyword>
<dbReference type="PIRSF" id="PIRSF000706">
    <property type="entry name" value="Kanamycin_kin"/>
    <property type="match status" value="1"/>
</dbReference>
<dbReference type="CDD" id="cd05150">
    <property type="entry name" value="APH"/>
    <property type="match status" value="1"/>
</dbReference>
<dbReference type="InterPro" id="IPR051678">
    <property type="entry name" value="AGP_Transferase"/>
</dbReference>
<feature type="binding site" evidence="12">
    <location>
        <position position="211"/>
    </location>
    <ligand>
        <name>Mg(2+)</name>
        <dbReference type="ChEBI" id="CHEBI:18420"/>
    </ligand>
</feature>
<keyword evidence="4 10" id="KW-0808">Transferase</keyword>
<dbReference type="InterPro" id="IPR024165">
    <property type="entry name" value="Kan/Strep_kinase"/>
</dbReference>
<sequence length="266" mass="29752">MNPMHAQYSIHDSLPLQWQPRLAGARLEQQSIGESRADVYRIRSANQPDRYLKSEHTGTLPELPDEIERLQWMAAHGLPCPTVIDAAATPTRHWLLMSAVAGQDLASAGLPPAQVIAIMADALHRLHCIPIDQCPFDHTLERRIAEARRALDAGLVDESDFDDERIGRTAEDAFAELLATRPTTHDLVVAHGDACLPNFMADGGVFTGYIDCGRLGVSDRHQDLALAARSIERNLGREWIEPFFRSYGVEPDDRRLAFYCLLDEFF</sequence>
<dbReference type="InterPro" id="IPR011009">
    <property type="entry name" value="Kinase-like_dom_sf"/>
</dbReference>
<dbReference type="SUPFAM" id="SSF56112">
    <property type="entry name" value="Protein kinase-like (PK-like)"/>
    <property type="match status" value="1"/>
</dbReference>
<organism evidence="14 15">
    <name type="scientific">Achromobacter animicus</name>
    <dbReference type="NCBI Taxonomy" id="1389935"/>
    <lineage>
        <taxon>Bacteria</taxon>
        <taxon>Pseudomonadati</taxon>
        <taxon>Pseudomonadota</taxon>
        <taxon>Betaproteobacteria</taxon>
        <taxon>Burkholderiales</taxon>
        <taxon>Alcaligenaceae</taxon>
        <taxon>Achromobacter</taxon>
    </lineage>
</organism>
<keyword evidence="15" id="KW-1185">Reference proteome</keyword>
<dbReference type="EMBL" id="CADIJM010000001">
    <property type="protein sequence ID" value="CAB3651731.1"/>
    <property type="molecule type" value="Genomic_DNA"/>
</dbReference>
<evidence type="ECO:0000256" key="12">
    <source>
        <dbReference type="PIRSR" id="PIRSR000706-2"/>
    </source>
</evidence>
<keyword evidence="5 10" id="KW-0547">Nucleotide-binding</keyword>
<dbReference type="Gene3D" id="3.30.200.20">
    <property type="entry name" value="Phosphorylase Kinase, domain 1"/>
    <property type="match status" value="1"/>
</dbReference>
<name>A0A6S6YXF0_9BURK</name>
<dbReference type="PANTHER" id="PTHR21310">
    <property type="entry name" value="AMINOGLYCOSIDE PHOSPHOTRANSFERASE-RELATED-RELATED"/>
    <property type="match status" value="1"/>
</dbReference>
<evidence type="ECO:0000256" key="10">
    <source>
        <dbReference type="PIRNR" id="PIRNR000706"/>
    </source>
</evidence>
<dbReference type="GO" id="GO:0005524">
    <property type="term" value="F:ATP binding"/>
    <property type="evidence" value="ECO:0007669"/>
    <property type="project" value="UniProtKB-KW"/>
</dbReference>
<evidence type="ECO:0000256" key="3">
    <source>
        <dbReference type="ARBA" id="ARBA00017903"/>
    </source>
</evidence>
<evidence type="ECO:0000256" key="2">
    <source>
        <dbReference type="ARBA" id="ARBA00012193"/>
    </source>
</evidence>
<dbReference type="GO" id="GO:0008910">
    <property type="term" value="F:kanamycin kinase activity"/>
    <property type="evidence" value="ECO:0007669"/>
    <property type="project" value="UniProtKB-EC"/>
</dbReference>
<dbReference type="EC" id="2.7.1.95" evidence="2"/>
<comment type="catalytic activity">
    <reaction evidence="9">
        <text>kanamycin A + ATP = kanamycin 3'-phosphate + ADP + H(+)</text>
        <dbReference type="Rhea" id="RHEA:24256"/>
        <dbReference type="ChEBI" id="CHEBI:15378"/>
        <dbReference type="ChEBI" id="CHEBI:30616"/>
        <dbReference type="ChEBI" id="CHEBI:57909"/>
        <dbReference type="ChEBI" id="CHEBI:58214"/>
        <dbReference type="ChEBI" id="CHEBI:456216"/>
        <dbReference type="EC" id="2.7.1.95"/>
    </reaction>
</comment>
<evidence type="ECO:0000313" key="14">
    <source>
        <dbReference type="EMBL" id="CAB3651731.1"/>
    </source>
</evidence>
<evidence type="ECO:0000256" key="7">
    <source>
        <dbReference type="ARBA" id="ARBA00022840"/>
    </source>
</evidence>
<keyword evidence="6 10" id="KW-0418">Kinase</keyword>
<accession>A0A6S6YXF0</accession>
<feature type="active site" description="Proton acceptor" evidence="11">
    <location>
        <position position="193"/>
    </location>
</feature>
<dbReference type="Proteomes" id="UP000494214">
    <property type="component" value="Unassembled WGS sequence"/>
</dbReference>
<dbReference type="AlphaFoldDB" id="A0A6S6YXF0"/>
<protein>
    <recommendedName>
        <fullName evidence="3">Aminoglycoside 3'-phosphotransferase</fullName>
        <ecNumber evidence="2">2.7.1.95</ecNumber>
    </recommendedName>
</protein>
<evidence type="ECO:0000313" key="15">
    <source>
        <dbReference type="Proteomes" id="UP000494214"/>
    </source>
</evidence>
<proteinExistence type="inferred from homology"/>
<evidence type="ECO:0000256" key="5">
    <source>
        <dbReference type="ARBA" id="ARBA00022741"/>
    </source>
</evidence>
<feature type="binding site" evidence="12">
    <location>
        <position position="198"/>
    </location>
    <ligand>
        <name>Mg(2+)</name>
        <dbReference type="ChEBI" id="CHEBI:18420"/>
    </ligand>
</feature>
<evidence type="ECO:0000256" key="1">
    <source>
        <dbReference type="ARBA" id="ARBA00006219"/>
    </source>
</evidence>
<keyword evidence="12" id="KW-0479">Metal-binding</keyword>
<evidence type="ECO:0000256" key="9">
    <source>
        <dbReference type="ARBA" id="ARBA00048925"/>
    </source>
</evidence>